<dbReference type="AlphaFoldDB" id="A0A383BP40"/>
<reference evidence="1" key="1">
    <citation type="submission" date="2018-05" db="EMBL/GenBank/DDBJ databases">
        <authorList>
            <person name="Lanie J.A."/>
            <person name="Ng W.-L."/>
            <person name="Kazmierczak K.M."/>
            <person name="Andrzejewski T.M."/>
            <person name="Davidsen T.M."/>
            <person name="Wayne K.J."/>
            <person name="Tettelin H."/>
            <person name="Glass J.I."/>
            <person name="Rusch D."/>
            <person name="Podicherti R."/>
            <person name="Tsui H.-C.T."/>
            <person name="Winkler M.E."/>
        </authorList>
    </citation>
    <scope>NUCLEOTIDE SEQUENCE</scope>
</reference>
<organism evidence="1">
    <name type="scientific">marine metagenome</name>
    <dbReference type="NCBI Taxonomy" id="408172"/>
    <lineage>
        <taxon>unclassified sequences</taxon>
        <taxon>metagenomes</taxon>
        <taxon>ecological metagenomes</taxon>
    </lineage>
</organism>
<dbReference type="EMBL" id="UINC01202274">
    <property type="protein sequence ID" value="SVE21996.1"/>
    <property type="molecule type" value="Genomic_DNA"/>
</dbReference>
<proteinExistence type="predicted"/>
<accession>A0A383BP40</accession>
<name>A0A383BP40_9ZZZZ</name>
<gene>
    <name evidence="1" type="ORF">METZ01_LOCUS474850</name>
</gene>
<protein>
    <submittedName>
        <fullName evidence="1">Uncharacterized protein</fullName>
    </submittedName>
</protein>
<sequence length="86" mass="9457">MDTEQMLRTDINALVEERVSMPGTRLRNFVIGARFAKSLRQGKSRHRRKSLRACADVVAAAPGLLKARSDHPLRVGGGGTCLVKTR</sequence>
<evidence type="ECO:0000313" key="1">
    <source>
        <dbReference type="EMBL" id="SVE21996.1"/>
    </source>
</evidence>
<feature type="non-terminal residue" evidence="1">
    <location>
        <position position="86"/>
    </location>
</feature>